<reference evidence="2 3" key="1">
    <citation type="submission" date="2018-01" db="EMBL/GenBank/DDBJ databases">
        <title>Whole genome sequencing of Histamine producing bacteria.</title>
        <authorList>
            <person name="Butler K."/>
        </authorList>
    </citation>
    <scope>NUCLEOTIDE SEQUENCE [LARGE SCALE GENOMIC DNA]</scope>
    <source>
        <strain evidence="2 3">JCM 12947</strain>
    </source>
</reference>
<protein>
    <submittedName>
        <fullName evidence="2">Uncharacterized protein</fullName>
    </submittedName>
</protein>
<dbReference type="Proteomes" id="UP000240987">
    <property type="component" value="Unassembled WGS sequence"/>
</dbReference>
<evidence type="ECO:0000313" key="2">
    <source>
        <dbReference type="EMBL" id="PSU48274.1"/>
    </source>
</evidence>
<dbReference type="RefSeq" id="WP_107242881.1">
    <property type="nucleotide sequence ID" value="NZ_PYMJ01000010.1"/>
</dbReference>
<gene>
    <name evidence="2" type="ORF">C9J12_11675</name>
</gene>
<sequence length="157" mass="17612">MELEEPIKPEEAEQIEHHSEDDEKRFANSFNDDVDFDPTQTDVKPKDEPEAMSIEAAAGIVFMGLMATESTLKMAVHKDFKFDADQAENVAYKVAPLIVKYGGKPPPWLEPYMDEIMALFAIGLLGFSSMMQVRKLKLEDVKSKKAANDDNNDKEAA</sequence>
<dbReference type="AlphaFoldDB" id="A0A2T3JH35"/>
<dbReference type="OrthoDB" id="5816585at2"/>
<organism evidence="2 3">
    <name type="scientific">Photobacterium frigidiphilum</name>
    <dbReference type="NCBI Taxonomy" id="264736"/>
    <lineage>
        <taxon>Bacteria</taxon>
        <taxon>Pseudomonadati</taxon>
        <taxon>Pseudomonadota</taxon>
        <taxon>Gammaproteobacteria</taxon>
        <taxon>Vibrionales</taxon>
        <taxon>Vibrionaceae</taxon>
        <taxon>Photobacterium</taxon>
    </lineage>
</organism>
<evidence type="ECO:0000313" key="3">
    <source>
        <dbReference type="Proteomes" id="UP000240987"/>
    </source>
</evidence>
<comment type="caution">
    <text evidence="2">The sequence shown here is derived from an EMBL/GenBank/DDBJ whole genome shotgun (WGS) entry which is preliminary data.</text>
</comment>
<dbReference type="EMBL" id="PYMJ01000010">
    <property type="protein sequence ID" value="PSU48274.1"/>
    <property type="molecule type" value="Genomic_DNA"/>
</dbReference>
<keyword evidence="3" id="KW-1185">Reference proteome</keyword>
<accession>A0A2T3JH35</accession>
<proteinExistence type="predicted"/>
<feature type="region of interest" description="Disordered" evidence="1">
    <location>
        <begin position="1"/>
        <end position="49"/>
    </location>
</feature>
<name>A0A2T3JH35_9GAMM</name>
<feature type="compositionally biased region" description="Basic and acidic residues" evidence="1">
    <location>
        <begin position="1"/>
        <end position="26"/>
    </location>
</feature>
<evidence type="ECO:0000256" key="1">
    <source>
        <dbReference type="SAM" id="MobiDB-lite"/>
    </source>
</evidence>